<dbReference type="Proteomes" id="UP000266723">
    <property type="component" value="Unassembled WGS sequence"/>
</dbReference>
<evidence type="ECO:0000313" key="1">
    <source>
        <dbReference type="EMBL" id="KAF3530413.1"/>
    </source>
</evidence>
<gene>
    <name evidence="1" type="ORF">DY000_02036319</name>
</gene>
<reference evidence="1 2" key="1">
    <citation type="journal article" date="2020" name="BMC Genomics">
        <title>Intraspecific diversification of the crop wild relative Brassica cretica Lam. using demographic model selection.</title>
        <authorList>
            <person name="Kioukis A."/>
            <person name="Michalopoulou V.A."/>
            <person name="Briers L."/>
            <person name="Pirintsos S."/>
            <person name="Studholme D.J."/>
            <person name="Pavlidis P."/>
            <person name="Sarris P.F."/>
        </authorList>
    </citation>
    <scope>NUCLEOTIDE SEQUENCE [LARGE SCALE GENOMIC DNA]</scope>
    <source>
        <strain evidence="2">cv. PFS-1207/04</strain>
    </source>
</reference>
<sequence length="155" mass="17857">MLDAWMFDSTEDMDNRKRKQKICCFFLVMFPSRASEKWMEKKELAEQEAVKSLKAFRWRDYWQCSSACVVSLGDSSFGEEEVGEKEDMGNGKENNMLYGILLQVLSLAKFIIKSGSRPLEGYEKPELSTVQILLQQSVAKDLTELELPRTPVKNQ</sequence>
<protein>
    <submittedName>
        <fullName evidence="1">Uncharacterized protein</fullName>
    </submittedName>
</protein>
<comment type="caution">
    <text evidence="1">The sequence shown here is derived from an EMBL/GenBank/DDBJ whole genome shotgun (WGS) entry which is preliminary data.</text>
</comment>
<organism evidence="1 2">
    <name type="scientific">Brassica cretica</name>
    <name type="common">Mustard</name>
    <dbReference type="NCBI Taxonomy" id="69181"/>
    <lineage>
        <taxon>Eukaryota</taxon>
        <taxon>Viridiplantae</taxon>
        <taxon>Streptophyta</taxon>
        <taxon>Embryophyta</taxon>
        <taxon>Tracheophyta</taxon>
        <taxon>Spermatophyta</taxon>
        <taxon>Magnoliopsida</taxon>
        <taxon>eudicotyledons</taxon>
        <taxon>Gunneridae</taxon>
        <taxon>Pentapetalae</taxon>
        <taxon>rosids</taxon>
        <taxon>malvids</taxon>
        <taxon>Brassicales</taxon>
        <taxon>Brassicaceae</taxon>
        <taxon>Brassiceae</taxon>
        <taxon>Brassica</taxon>
    </lineage>
</organism>
<keyword evidence="2" id="KW-1185">Reference proteome</keyword>
<proteinExistence type="predicted"/>
<accession>A0ABQ7BD17</accession>
<name>A0ABQ7BD17_BRACR</name>
<evidence type="ECO:0000313" key="2">
    <source>
        <dbReference type="Proteomes" id="UP000266723"/>
    </source>
</evidence>
<dbReference type="EMBL" id="QGKV02001507">
    <property type="protein sequence ID" value="KAF3530413.1"/>
    <property type="molecule type" value="Genomic_DNA"/>
</dbReference>